<reference evidence="1" key="1">
    <citation type="submission" date="2019-12" db="EMBL/GenBank/DDBJ databases">
        <title>Genome sequencing and annotation of Brassica cretica.</title>
        <authorList>
            <person name="Studholme D.J."/>
            <person name="Sarris P."/>
        </authorList>
    </citation>
    <scope>NUCLEOTIDE SEQUENCE</scope>
    <source>
        <strain evidence="1">PFS-109/04</strain>
        <tissue evidence="1">Leaf</tissue>
    </source>
</reference>
<evidence type="ECO:0000313" key="1">
    <source>
        <dbReference type="EMBL" id="KAF3489863.1"/>
    </source>
</evidence>
<name>A0A8S9N3K6_BRACR</name>
<dbReference type="Proteomes" id="UP000712600">
    <property type="component" value="Unassembled WGS sequence"/>
</dbReference>
<accession>A0A8S9N3K6</accession>
<proteinExistence type="predicted"/>
<protein>
    <submittedName>
        <fullName evidence="1">Uncharacterized protein</fullName>
    </submittedName>
</protein>
<dbReference type="Gene3D" id="1.20.5.420">
    <property type="entry name" value="Immunoglobulin FC, subunit C"/>
    <property type="match status" value="1"/>
</dbReference>
<comment type="caution">
    <text evidence="1">The sequence shown here is derived from an EMBL/GenBank/DDBJ whole genome shotgun (WGS) entry which is preliminary data.</text>
</comment>
<dbReference type="AlphaFoldDB" id="A0A8S9N3K6"/>
<gene>
    <name evidence="1" type="ORF">F2Q69_00057431</name>
</gene>
<dbReference type="EMBL" id="QGKX02002183">
    <property type="protein sequence ID" value="KAF3489863.1"/>
    <property type="molecule type" value="Genomic_DNA"/>
</dbReference>
<sequence length="86" mass="9210">MFVYSSPHSAPAPSSTSSCPLLLLLIHHQTGVSILLPCWNLHRVQLKSTTTTAVSTAQKHKTARFAVGALAFDEVSAAVEHLTKSL</sequence>
<evidence type="ECO:0000313" key="2">
    <source>
        <dbReference type="Proteomes" id="UP000712600"/>
    </source>
</evidence>
<organism evidence="1 2">
    <name type="scientific">Brassica cretica</name>
    <name type="common">Mustard</name>
    <dbReference type="NCBI Taxonomy" id="69181"/>
    <lineage>
        <taxon>Eukaryota</taxon>
        <taxon>Viridiplantae</taxon>
        <taxon>Streptophyta</taxon>
        <taxon>Embryophyta</taxon>
        <taxon>Tracheophyta</taxon>
        <taxon>Spermatophyta</taxon>
        <taxon>Magnoliopsida</taxon>
        <taxon>eudicotyledons</taxon>
        <taxon>Gunneridae</taxon>
        <taxon>Pentapetalae</taxon>
        <taxon>rosids</taxon>
        <taxon>malvids</taxon>
        <taxon>Brassicales</taxon>
        <taxon>Brassicaceae</taxon>
        <taxon>Brassiceae</taxon>
        <taxon>Brassica</taxon>
    </lineage>
</organism>